<dbReference type="PROSITE" id="PS00061">
    <property type="entry name" value="ADH_SHORT"/>
    <property type="match status" value="1"/>
</dbReference>
<dbReference type="SUPFAM" id="SSF51735">
    <property type="entry name" value="NAD(P)-binding Rossmann-fold domains"/>
    <property type="match status" value="1"/>
</dbReference>
<dbReference type="InterPro" id="IPR020904">
    <property type="entry name" value="Sc_DH/Rdtase_CS"/>
</dbReference>
<dbReference type="EMBL" id="LPUX01000053">
    <property type="protein sequence ID" value="OAP40902.1"/>
    <property type="molecule type" value="Genomic_DNA"/>
</dbReference>
<evidence type="ECO:0000313" key="5">
    <source>
        <dbReference type="Proteomes" id="UP000094025"/>
    </source>
</evidence>
<organism evidence="4 5">
    <name type="scientific">Sinorhizobium glycinis</name>
    <dbReference type="NCBI Taxonomy" id="1472378"/>
    <lineage>
        <taxon>Bacteria</taxon>
        <taxon>Pseudomonadati</taxon>
        <taxon>Pseudomonadota</taxon>
        <taxon>Alphaproteobacteria</taxon>
        <taxon>Hyphomicrobiales</taxon>
        <taxon>Rhizobiaceae</taxon>
        <taxon>Sinorhizobium/Ensifer group</taxon>
        <taxon>Sinorhizobium</taxon>
    </lineage>
</organism>
<evidence type="ECO:0000256" key="1">
    <source>
        <dbReference type="ARBA" id="ARBA00006484"/>
    </source>
</evidence>
<sequence>MTLPSGQFPDLRNRGVLVTGGGSGIGAALVEGFLRQGARVAFIDIAEDASRALADKLAAETGQRPEFIAADLRDVGAAKEAAAAAIAALGSIGVLVNNAARDDRQPLEAVTEDSWDESLAVNLSHFFFLSQAIAPQMRQTGGGSIINFSSIAFMLNMPEMPAYSTAKAGIIGLTKSLAGKLGPDNIRVNAILPGMIVTERQRRLWLTEDSIAQMQEKQCLKRILVAEDLVGPCLFLASDCSAAMTAQTMIIDGGVF</sequence>
<dbReference type="InterPro" id="IPR057326">
    <property type="entry name" value="KR_dom"/>
</dbReference>
<feature type="domain" description="Ketoreductase" evidence="3">
    <location>
        <begin position="14"/>
        <end position="194"/>
    </location>
</feature>
<evidence type="ECO:0000313" key="4">
    <source>
        <dbReference type="EMBL" id="OAP40902.1"/>
    </source>
</evidence>
<dbReference type="Proteomes" id="UP000094025">
    <property type="component" value="Unassembled WGS sequence"/>
</dbReference>
<dbReference type="PANTHER" id="PTHR43639">
    <property type="entry name" value="OXIDOREDUCTASE, SHORT-CHAIN DEHYDROGENASE/REDUCTASE FAMILY (AFU_ORTHOLOGUE AFUA_5G02870)"/>
    <property type="match status" value="1"/>
</dbReference>
<dbReference type="PRINTS" id="PR00080">
    <property type="entry name" value="SDRFAMILY"/>
</dbReference>
<dbReference type="CDD" id="cd05233">
    <property type="entry name" value="SDR_c"/>
    <property type="match status" value="1"/>
</dbReference>
<dbReference type="InterPro" id="IPR036291">
    <property type="entry name" value="NAD(P)-bd_dom_sf"/>
</dbReference>
<keyword evidence="2" id="KW-0560">Oxidoreductase</keyword>
<dbReference type="FunFam" id="3.40.50.720:FF:000084">
    <property type="entry name" value="Short-chain dehydrogenase reductase"/>
    <property type="match status" value="1"/>
</dbReference>
<dbReference type="SMART" id="SM00822">
    <property type="entry name" value="PKS_KR"/>
    <property type="match status" value="1"/>
</dbReference>
<dbReference type="Gene3D" id="3.40.50.720">
    <property type="entry name" value="NAD(P)-binding Rossmann-like Domain"/>
    <property type="match status" value="1"/>
</dbReference>
<proteinExistence type="inferred from homology"/>
<evidence type="ECO:0000259" key="3">
    <source>
        <dbReference type="SMART" id="SM00822"/>
    </source>
</evidence>
<protein>
    <submittedName>
        <fullName evidence="4">3-oxoacyl-ACP reductase</fullName>
    </submittedName>
</protein>
<dbReference type="AlphaFoldDB" id="A0A178Y1C1"/>
<keyword evidence="5" id="KW-1185">Reference proteome</keyword>
<reference evidence="4 5" key="1">
    <citation type="journal article" date="2016" name="Int. J. Syst. Evol. Microbiol.">
        <title>Ensifer glycinis sp. nov., an novel rhizobial species associated with Glycine spp.</title>
        <authorList>
            <person name="Yan H."/>
            <person name="Yan J."/>
            <person name="Sui X.H."/>
            <person name="Wang E.T."/>
            <person name="Chen W.X."/>
            <person name="Zhang X.X."/>
            <person name="Chen W.F."/>
        </authorList>
    </citation>
    <scope>NUCLEOTIDE SEQUENCE [LARGE SCALE GENOMIC DNA]</scope>
    <source>
        <strain evidence="4 5">CCBAU 23380</strain>
    </source>
</reference>
<accession>A0A178Y1C1</accession>
<comment type="caution">
    <text evidence="4">The sequence shown here is derived from an EMBL/GenBank/DDBJ whole genome shotgun (WGS) entry which is preliminary data.</text>
</comment>
<dbReference type="RefSeq" id="WP_064241207.1">
    <property type="nucleotide sequence ID" value="NZ_LPUX01000053.1"/>
</dbReference>
<gene>
    <name evidence="4" type="ORF">AU381_03145</name>
</gene>
<dbReference type="OrthoDB" id="9789398at2"/>
<name>A0A178Y1C1_9HYPH</name>
<dbReference type="InterPro" id="IPR002347">
    <property type="entry name" value="SDR_fam"/>
</dbReference>
<dbReference type="PRINTS" id="PR00081">
    <property type="entry name" value="GDHRDH"/>
</dbReference>
<comment type="similarity">
    <text evidence="1">Belongs to the short-chain dehydrogenases/reductases (SDR) family.</text>
</comment>
<dbReference type="Pfam" id="PF13561">
    <property type="entry name" value="adh_short_C2"/>
    <property type="match status" value="1"/>
</dbReference>
<dbReference type="PANTHER" id="PTHR43639:SF1">
    <property type="entry name" value="SHORT-CHAIN DEHYDROGENASE_REDUCTASE FAMILY PROTEIN"/>
    <property type="match status" value="1"/>
</dbReference>
<dbReference type="STRING" id="1472378.AU381_03145"/>
<evidence type="ECO:0000256" key="2">
    <source>
        <dbReference type="ARBA" id="ARBA00023002"/>
    </source>
</evidence>
<dbReference type="GO" id="GO:0016491">
    <property type="term" value="F:oxidoreductase activity"/>
    <property type="evidence" value="ECO:0007669"/>
    <property type="project" value="UniProtKB-KW"/>
</dbReference>